<dbReference type="Gene3D" id="1.25.40.20">
    <property type="entry name" value="Ankyrin repeat-containing domain"/>
    <property type="match status" value="3"/>
</dbReference>
<keyword evidence="1" id="KW-0677">Repeat</keyword>
<dbReference type="GeneID" id="92099024"/>
<dbReference type="SMART" id="SM00248">
    <property type="entry name" value="ANK"/>
    <property type="match status" value="5"/>
</dbReference>
<dbReference type="InterPro" id="IPR036770">
    <property type="entry name" value="Ankyrin_rpt-contain_sf"/>
</dbReference>
<proteinExistence type="predicted"/>
<name>A0ABR1T4M1_9PEZI</name>
<evidence type="ECO:0008006" key="5">
    <source>
        <dbReference type="Google" id="ProtNLM"/>
    </source>
</evidence>
<organism evidence="3 4">
    <name type="scientific">Apiospora phragmitis</name>
    <dbReference type="NCBI Taxonomy" id="2905665"/>
    <lineage>
        <taxon>Eukaryota</taxon>
        <taxon>Fungi</taxon>
        <taxon>Dikarya</taxon>
        <taxon>Ascomycota</taxon>
        <taxon>Pezizomycotina</taxon>
        <taxon>Sordariomycetes</taxon>
        <taxon>Xylariomycetidae</taxon>
        <taxon>Amphisphaeriales</taxon>
        <taxon>Apiosporaceae</taxon>
        <taxon>Apiospora</taxon>
    </lineage>
</organism>
<dbReference type="InterPro" id="IPR002110">
    <property type="entry name" value="Ankyrin_rpt"/>
</dbReference>
<dbReference type="PANTHER" id="PTHR24201:SF15">
    <property type="entry name" value="ANKYRIN REPEAT DOMAIN-CONTAINING PROTEIN 66"/>
    <property type="match status" value="1"/>
</dbReference>
<dbReference type="PANTHER" id="PTHR24201">
    <property type="entry name" value="ANK_REP_REGION DOMAIN-CONTAINING PROTEIN"/>
    <property type="match status" value="1"/>
</dbReference>
<reference evidence="3 4" key="1">
    <citation type="submission" date="2023-01" db="EMBL/GenBank/DDBJ databases">
        <title>Analysis of 21 Apiospora genomes using comparative genomics revels a genus with tremendous synthesis potential of carbohydrate active enzymes and secondary metabolites.</title>
        <authorList>
            <person name="Sorensen T."/>
        </authorList>
    </citation>
    <scope>NUCLEOTIDE SEQUENCE [LARGE SCALE GENOMIC DNA]</scope>
    <source>
        <strain evidence="3 4">CBS 135458</strain>
    </source>
</reference>
<dbReference type="Proteomes" id="UP001480595">
    <property type="component" value="Unassembled WGS sequence"/>
</dbReference>
<dbReference type="RefSeq" id="XP_066709090.1">
    <property type="nucleotide sequence ID" value="XM_066865961.1"/>
</dbReference>
<evidence type="ECO:0000256" key="1">
    <source>
        <dbReference type="ARBA" id="ARBA00022737"/>
    </source>
</evidence>
<keyword evidence="4" id="KW-1185">Reference proteome</keyword>
<dbReference type="InterPro" id="IPR050776">
    <property type="entry name" value="Ank_Repeat/CDKN_Inhibitor"/>
</dbReference>
<evidence type="ECO:0000313" key="3">
    <source>
        <dbReference type="EMBL" id="KAK8041545.1"/>
    </source>
</evidence>
<sequence>MTSLPSNVIHEFRSIHKASLSSIVQAAPLQLLLEVGADPNVPHHVLHKTPLEMLIDLLPEIHCGASRSSDFLCDFLELPSVSLLLRGPLPSALVEMATRKGFADASLLMLEQFDVVTPVDQRLDSLMARIVHAGRVDLVSRLLDRGFSPVASNIRIINALDLALKHRQTSIFINVLKWTKVNDPQQFSAMNTNGRYRFMNKAVVSHQPLLVTHLLKEGFDPTIIATPGIGSYQAAFASLGITKASLLSALKGSSELMELLRQASAGPLVLNHGKRVSGALLACRHLCSNREKPEVETDVTLAILSASLKGLKNRADLDVRDYYGNAVLHYAISCREAVLEGILQMAANPNVCNAAGQTPLFQAMLLYTTTLSSAMLQNTVLPLLQHGAGPTLSAVRGTSTMAMATRCESTEALELLLRFGGNPNEHLFRNPVPDSQKQRPVSYTLLDIAAEAGNTAATDILVKHGARLGVGLGQAP</sequence>
<keyword evidence="2" id="KW-0040">ANK repeat</keyword>
<accession>A0ABR1T4M1</accession>
<evidence type="ECO:0000256" key="2">
    <source>
        <dbReference type="ARBA" id="ARBA00023043"/>
    </source>
</evidence>
<evidence type="ECO:0000313" key="4">
    <source>
        <dbReference type="Proteomes" id="UP001480595"/>
    </source>
</evidence>
<dbReference type="EMBL" id="JAQQWL010000015">
    <property type="protein sequence ID" value="KAK8041545.1"/>
    <property type="molecule type" value="Genomic_DNA"/>
</dbReference>
<protein>
    <recommendedName>
        <fullName evidence="5">Ankyrin</fullName>
    </recommendedName>
</protein>
<dbReference type="SUPFAM" id="SSF48403">
    <property type="entry name" value="Ankyrin repeat"/>
    <property type="match status" value="1"/>
</dbReference>
<comment type="caution">
    <text evidence="3">The sequence shown here is derived from an EMBL/GenBank/DDBJ whole genome shotgun (WGS) entry which is preliminary data.</text>
</comment>
<gene>
    <name evidence="3" type="ORF">PG994_014552</name>
</gene>